<feature type="non-terminal residue" evidence="2">
    <location>
        <position position="1"/>
    </location>
</feature>
<proteinExistence type="predicted"/>
<feature type="region of interest" description="Disordered" evidence="1">
    <location>
        <begin position="1"/>
        <end position="54"/>
    </location>
</feature>
<accession>A0A392U6R4</accession>
<evidence type="ECO:0000256" key="1">
    <source>
        <dbReference type="SAM" id="MobiDB-lite"/>
    </source>
</evidence>
<evidence type="ECO:0000313" key="3">
    <source>
        <dbReference type="Proteomes" id="UP000265520"/>
    </source>
</evidence>
<organism evidence="2 3">
    <name type="scientific">Trifolium medium</name>
    <dbReference type="NCBI Taxonomy" id="97028"/>
    <lineage>
        <taxon>Eukaryota</taxon>
        <taxon>Viridiplantae</taxon>
        <taxon>Streptophyta</taxon>
        <taxon>Embryophyta</taxon>
        <taxon>Tracheophyta</taxon>
        <taxon>Spermatophyta</taxon>
        <taxon>Magnoliopsida</taxon>
        <taxon>eudicotyledons</taxon>
        <taxon>Gunneridae</taxon>
        <taxon>Pentapetalae</taxon>
        <taxon>rosids</taxon>
        <taxon>fabids</taxon>
        <taxon>Fabales</taxon>
        <taxon>Fabaceae</taxon>
        <taxon>Papilionoideae</taxon>
        <taxon>50 kb inversion clade</taxon>
        <taxon>NPAAA clade</taxon>
        <taxon>Hologalegina</taxon>
        <taxon>IRL clade</taxon>
        <taxon>Trifolieae</taxon>
        <taxon>Trifolium</taxon>
    </lineage>
</organism>
<comment type="caution">
    <text evidence="2">The sequence shown here is derived from an EMBL/GenBank/DDBJ whole genome shotgun (WGS) entry which is preliminary data.</text>
</comment>
<evidence type="ECO:0000313" key="2">
    <source>
        <dbReference type="EMBL" id="MCI69062.1"/>
    </source>
</evidence>
<feature type="compositionally biased region" description="Polar residues" evidence="1">
    <location>
        <begin position="21"/>
        <end position="54"/>
    </location>
</feature>
<protein>
    <submittedName>
        <fullName evidence="2">Uncharacterized protein</fullName>
    </submittedName>
</protein>
<sequence>GRVASTSMKANEFGCSYDGANLNQPNTPAARSLNGSRKPSSLKANSYMANRSSE</sequence>
<dbReference type="EMBL" id="LXQA010748452">
    <property type="protein sequence ID" value="MCI69062.1"/>
    <property type="molecule type" value="Genomic_DNA"/>
</dbReference>
<keyword evidence="3" id="KW-1185">Reference proteome</keyword>
<reference evidence="2 3" key="1">
    <citation type="journal article" date="2018" name="Front. Plant Sci.">
        <title>Red Clover (Trifolium pratense) and Zigzag Clover (T. medium) - A Picture of Genomic Similarities and Differences.</title>
        <authorList>
            <person name="Dluhosova J."/>
            <person name="Istvanek J."/>
            <person name="Nedelnik J."/>
            <person name="Repkova J."/>
        </authorList>
    </citation>
    <scope>NUCLEOTIDE SEQUENCE [LARGE SCALE GENOMIC DNA]</scope>
    <source>
        <strain evidence="3">cv. 10/8</strain>
        <tissue evidence="2">Leaf</tissue>
    </source>
</reference>
<dbReference type="Proteomes" id="UP000265520">
    <property type="component" value="Unassembled WGS sequence"/>
</dbReference>
<name>A0A392U6R4_9FABA</name>
<dbReference type="AlphaFoldDB" id="A0A392U6R4"/>